<protein>
    <submittedName>
        <fullName evidence="2">DUF885 domain-containing protein</fullName>
    </submittedName>
</protein>
<dbReference type="PANTHER" id="PTHR33361">
    <property type="entry name" value="GLR0591 PROTEIN"/>
    <property type="match status" value="1"/>
</dbReference>
<name>A0ABT2UZI4_9FIRM</name>
<accession>A0ABT2UZI4</accession>
<sequence length="637" mass="70007">MRPEHGFSRKHPYILLWGLLALSLLLTSCGRQRIRQPGESSAAFENSTAPGNGAASESGGAPGCPSQEDIAAAQAAFDSFCTQVFQEEMAQAGTLDLHYTLLRPEAFGISPGEPRLGTCTLEDMIQSGAAVQELADRLAAFDRSLLTEDQALVYDALSETLQASLMGRGLELYEQPLAPTIGVQAQLPILLAEYSFHSLKDVEDYLALLSQTDAYYAQILEFENQKADAGLGPSDTTIDRILESCESYRIDPDQNFLTETFAARLAALEQEVPLTAEQKADLHSRHLSAIQGHFIPAYEAMIQGMTVLKGRGINDGGLAGARDGKQYYEYLVKTGPGLSYTVPELKEALKARIRKDYEALGRILRETPAAGLENASFSLTDPQAILLDLQEQMKGLFPELSQCGYEVRQVPSCLEGSLSPAFYLTAPVDDRDQNVIYINGGSTDSRKDLYTTLAHEGFPGHLYQTVYNRTHAKTPLSALLSCSGANEGWATYVENIACTFDNGLSRAAGKYRAHMRSLSLCVHGLLDIGINYDGWDEARAGEFIRSCFQADDQTVRELWQVMIDNPANYLEYCGGYIEYMDMREQAEAALGSRFSPLDFHKLLLDLGPVPFSVIRPRFTAWLEEQVRQAAGPPPTRG</sequence>
<dbReference type="InterPro" id="IPR010281">
    <property type="entry name" value="DUF885"/>
</dbReference>
<evidence type="ECO:0000313" key="3">
    <source>
        <dbReference type="Proteomes" id="UP001652395"/>
    </source>
</evidence>
<proteinExistence type="predicted"/>
<dbReference type="RefSeq" id="WP_158358736.1">
    <property type="nucleotide sequence ID" value="NZ_JAOQJF010000015.1"/>
</dbReference>
<dbReference type="PANTHER" id="PTHR33361:SF2">
    <property type="entry name" value="DUF885 DOMAIN-CONTAINING PROTEIN"/>
    <property type="match status" value="1"/>
</dbReference>
<gene>
    <name evidence="2" type="ORF">OCV69_08915</name>
</gene>
<reference evidence="2 3" key="1">
    <citation type="journal article" date="2021" name="ISME Commun">
        <title>Automated analysis of genomic sequences facilitates high-throughput and comprehensive description of bacteria.</title>
        <authorList>
            <person name="Hitch T.C.A."/>
        </authorList>
    </citation>
    <scope>NUCLEOTIDE SEQUENCE [LARGE SCALE GENOMIC DNA]</scope>
    <source>
        <strain evidence="3">f_CCE</strain>
    </source>
</reference>
<dbReference type="EMBL" id="JAOQJF010000015">
    <property type="protein sequence ID" value="MCU6800054.1"/>
    <property type="molecule type" value="Genomic_DNA"/>
</dbReference>
<keyword evidence="3" id="KW-1185">Reference proteome</keyword>
<dbReference type="Proteomes" id="UP001652395">
    <property type="component" value="Unassembled WGS sequence"/>
</dbReference>
<organism evidence="2 3">
    <name type="scientific">Alitiscatomonas aceti</name>
    <dbReference type="NCBI Taxonomy" id="2981724"/>
    <lineage>
        <taxon>Bacteria</taxon>
        <taxon>Bacillati</taxon>
        <taxon>Bacillota</taxon>
        <taxon>Clostridia</taxon>
        <taxon>Lachnospirales</taxon>
        <taxon>Lachnospiraceae</taxon>
        <taxon>Alitiscatomonas</taxon>
    </lineage>
</organism>
<dbReference type="Pfam" id="PF05960">
    <property type="entry name" value="DUF885"/>
    <property type="match status" value="1"/>
</dbReference>
<evidence type="ECO:0000256" key="1">
    <source>
        <dbReference type="SAM" id="MobiDB-lite"/>
    </source>
</evidence>
<feature type="region of interest" description="Disordered" evidence="1">
    <location>
        <begin position="37"/>
        <end position="67"/>
    </location>
</feature>
<dbReference type="PROSITE" id="PS51257">
    <property type="entry name" value="PROKAR_LIPOPROTEIN"/>
    <property type="match status" value="1"/>
</dbReference>
<evidence type="ECO:0000313" key="2">
    <source>
        <dbReference type="EMBL" id="MCU6800054.1"/>
    </source>
</evidence>
<comment type="caution">
    <text evidence="2">The sequence shown here is derived from an EMBL/GenBank/DDBJ whole genome shotgun (WGS) entry which is preliminary data.</text>
</comment>